<evidence type="ECO:0008006" key="3">
    <source>
        <dbReference type="Google" id="ProtNLM"/>
    </source>
</evidence>
<evidence type="ECO:0000313" key="1">
    <source>
        <dbReference type="EMBL" id="MFD1251089.1"/>
    </source>
</evidence>
<keyword evidence="2" id="KW-1185">Reference proteome</keyword>
<reference evidence="2" key="1">
    <citation type="journal article" date="2019" name="Int. J. Syst. Evol. Microbiol.">
        <title>The Global Catalogue of Microorganisms (GCM) 10K type strain sequencing project: providing services to taxonomists for standard genome sequencing and annotation.</title>
        <authorList>
            <consortium name="The Broad Institute Genomics Platform"/>
            <consortium name="The Broad Institute Genome Sequencing Center for Infectious Disease"/>
            <person name="Wu L."/>
            <person name="Ma J."/>
        </authorList>
    </citation>
    <scope>NUCLEOTIDE SEQUENCE [LARGE SCALE GENOMIC DNA]</scope>
    <source>
        <strain evidence="2">CCUG 52478</strain>
    </source>
</reference>
<accession>A0ABW3W8H8</accession>
<comment type="caution">
    <text evidence="1">The sequence shown here is derived from an EMBL/GenBank/DDBJ whole genome shotgun (WGS) entry which is preliminary data.</text>
</comment>
<sequence>MSDFEELARLVNEYTAVRVGVDRSGASPRLRISSDRTGDAVSLDATALEAIASLDQSRIGLLVGAFSETGDATVALEEDGPE</sequence>
<organism evidence="1 2">
    <name type="scientific">Nocardioides ginsengisoli</name>
    <dbReference type="NCBI Taxonomy" id="363868"/>
    <lineage>
        <taxon>Bacteria</taxon>
        <taxon>Bacillati</taxon>
        <taxon>Actinomycetota</taxon>
        <taxon>Actinomycetes</taxon>
        <taxon>Propionibacteriales</taxon>
        <taxon>Nocardioidaceae</taxon>
        <taxon>Nocardioides</taxon>
    </lineage>
</organism>
<dbReference type="EMBL" id="JBHTLX010000033">
    <property type="protein sequence ID" value="MFD1251089.1"/>
    <property type="molecule type" value="Genomic_DNA"/>
</dbReference>
<proteinExistence type="predicted"/>
<protein>
    <recommendedName>
        <fullName evidence="3">YbaB/EbfC family DNA-binding protein</fullName>
    </recommendedName>
</protein>
<dbReference type="RefSeq" id="WP_367918175.1">
    <property type="nucleotide sequence ID" value="NZ_BAABAC010000007.1"/>
</dbReference>
<name>A0ABW3W8H8_9ACTN</name>
<gene>
    <name evidence="1" type="ORF">ACFQ3F_25080</name>
</gene>
<evidence type="ECO:0000313" key="2">
    <source>
        <dbReference type="Proteomes" id="UP001597229"/>
    </source>
</evidence>
<dbReference type="Proteomes" id="UP001597229">
    <property type="component" value="Unassembled WGS sequence"/>
</dbReference>